<evidence type="ECO:0000256" key="1">
    <source>
        <dbReference type="SAM" id="MobiDB-lite"/>
    </source>
</evidence>
<dbReference type="InParanoid" id="A0A1X2HEW8"/>
<dbReference type="OrthoDB" id="29879at2759"/>
<feature type="compositionally biased region" description="Pro residues" evidence="1">
    <location>
        <begin position="65"/>
        <end position="78"/>
    </location>
</feature>
<dbReference type="AlphaFoldDB" id="A0A1X2HEW8"/>
<comment type="caution">
    <text evidence="2">The sequence shown here is derived from an EMBL/GenBank/DDBJ whole genome shotgun (WGS) entry which is preliminary data.</text>
</comment>
<protein>
    <submittedName>
        <fullName evidence="2">Uncharacterized protein</fullName>
    </submittedName>
</protein>
<proteinExistence type="predicted"/>
<feature type="region of interest" description="Disordered" evidence="1">
    <location>
        <begin position="1"/>
        <end position="49"/>
    </location>
</feature>
<organism evidence="2 3">
    <name type="scientific">Syncephalastrum racemosum</name>
    <name type="common">Filamentous fungus</name>
    <dbReference type="NCBI Taxonomy" id="13706"/>
    <lineage>
        <taxon>Eukaryota</taxon>
        <taxon>Fungi</taxon>
        <taxon>Fungi incertae sedis</taxon>
        <taxon>Mucoromycota</taxon>
        <taxon>Mucoromycotina</taxon>
        <taxon>Mucoromycetes</taxon>
        <taxon>Mucorales</taxon>
        <taxon>Syncephalastraceae</taxon>
        <taxon>Syncephalastrum</taxon>
    </lineage>
</organism>
<name>A0A1X2HEW8_SYNRA</name>
<evidence type="ECO:0000313" key="2">
    <source>
        <dbReference type="EMBL" id="ORY97504.1"/>
    </source>
</evidence>
<dbReference type="EMBL" id="MCGN01000004">
    <property type="protein sequence ID" value="ORY97504.1"/>
    <property type="molecule type" value="Genomic_DNA"/>
</dbReference>
<feature type="compositionally biased region" description="Basic residues" evidence="1">
    <location>
        <begin position="198"/>
        <end position="210"/>
    </location>
</feature>
<accession>A0A1X2HEW8</accession>
<dbReference type="Proteomes" id="UP000242180">
    <property type="component" value="Unassembled WGS sequence"/>
</dbReference>
<evidence type="ECO:0000313" key="3">
    <source>
        <dbReference type="Proteomes" id="UP000242180"/>
    </source>
</evidence>
<gene>
    <name evidence="2" type="ORF">BCR43DRAFT_241974</name>
</gene>
<feature type="compositionally biased region" description="Polar residues" evidence="1">
    <location>
        <begin position="18"/>
        <end position="30"/>
    </location>
</feature>
<feature type="region of interest" description="Disordered" evidence="1">
    <location>
        <begin position="62"/>
        <end position="81"/>
    </location>
</feature>
<reference evidence="2 3" key="1">
    <citation type="submission" date="2016-07" db="EMBL/GenBank/DDBJ databases">
        <title>Pervasive Adenine N6-methylation of Active Genes in Fungi.</title>
        <authorList>
            <consortium name="DOE Joint Genome Institute"/>
            <person name="Mondo S.J."/>
            <person name="Dannebaum R.O."/>
            <person name="Kuo R.C."/>
            <person name="Labutti K."/>
            <person name="Haridas S."/>
            <person name="Kuo A."/>
            <person name="Salamov A."/>
            <person name="Ahrendt S.R."/>
            <person name="Lipzen A."/>
            <person name="Sullivan W."/>
            <person name="Andreopoulos W.B."/>
            <person name="Clum A."/>
            <person name="Lindquist E."/>
            <person name="Daum C."/>
            <person name="Ramamoorthy G.K."/>
            <person name="Gryganskyi A."/>
            <person name="Culley D."/>
            <person name="Magnuson J.K."/>
            <person name="James T.Y."/>
            <person name="O'Malley M.A."/>
            <person name="Stajich J.E."/>
            <person name="Spatafora J.W."/>
            <person name="Visel A."/>
            <person name="Grigoriev I.V."/>
        </authorList>
    </citation>
    <scope>NUCLEOTIDE SEQUENCE [LARGE SCALE GENOMIC DNA]</scope>
    <source>
        <strain evidence="2 3">NRRL 2496</strain>
    </source>
</reference>
<feature type="region of interest" description="Disordered" evidence="1">
    <location>
        <begin position="123"/>
        <end position="147"/>
    </location>
</feature>
<feature type="compositionally biased region" description="Low complexity" evidence="1">
    <location>
        <begin position="123"/>
        <end position="137"/>
    </location>
</feature>
<sequence>MAKAKRRTNNSNNYNNNDTSKTHQSNTTAMRSRSSEESHSSPFQPLNMFFGRSRNNRYAAIPQLPSAPAPTPSTPSPTDPVAANAPYFNDLSHNRPHQLYDNNILIDMHDEDEADLLRRYRHSSTTTTPNTDTSAHTRIGTPPHLYGSDVDTAGSRRASIEEDVCFPDEKRGETGIDFDELEAYLEEERRTLNNNNNNHHHHPPARKRRLSNMVTDPGSRRFGSFYGDRLKV</sequence>
<feature type="region of interest" description="Disordered" evidence="1">
    <location>
        <begin position="192"/>
        <end position="216"/>
    </location>
</feature>
<keyword evidence="3" id="KW-1185">Reference proteome</keyword>